<comment type="caution">
    <text evidence="1">The sequence shown here is derived from an EMBL/GenBank/DDBJ whole genome shotgun (WGS) entry which is preliminary data.</text>
</comment>
<dbReference type="Proteomes" id="UP000191154">
    <property type="component" value="Unassembled WGS sequence"/>
</dbReference>
<dbReference type="STRING" id="169679.CSACC_29160"/>
<evidence type="ECO:0000313" key="1">
    <source>
        <dbReference type="EMBL" id="OOM09413.1"/>
    </source>
</evidence>
<dbReference type="EMBL" id="LZYZ01000007">
    <property type="protein sequence ID" value="OOM09413.1"/>
    <property type="molecule type" value="Genomic_DNA"/>
</dbReference>
<proteinExistence type="predicted"/>
<sequence length="102" mass="11760">MNEFTKQIADLINIEVEKRAERIVSERLNGIVKTLANKLNIKDIAWCTELSIAEVRAILQETVNIQNNILKLCGKSDELETIETYFRLGKENLDNKIDENKQ</sequence>
<evidence type="ECO:0000313" key="2">
    <source>
        <dbReference type="Proteomes" id="UP000191154"/>
    </source>
</evidence>
<protein>
    <submittedName>
        <fullName evidence="1">Uncharacterized protein</fullName>
    </submittedName>
</protein>
<gene>
    <name evidence="1" type="ORF">CLOSAC_36940</name>
</gene>
<dbReference type="RefSeq" id="WP_077866721.1">
    <property type="nucleotide sequence ID" value="NZ_LZYZ01000007.1"/>
</dbReference>
<dbReference type="AlphaFoldDB" id="A0A1S8MZ88"/>
<accession>A0A1S8MZ88</accession>
<name>A0A1S8MZ88_CLOSA</name>
<reference evidence="1 2" key="1">
    <citation type="submission" date="2016-05" db="EMBL/GenBank/DDBJ databases">
        <title>Microbial solvent formation.</title>
        <authorList>
            <person name="Poehlein A."/>
            <person name="Montoya Solano J.D."/>
            <person name="Flitsch S."/>
            <person name="Krabben P."/>
            <person name="Duerre P."/>
            <person name="Daniel R."/>
        </authorList>
    </citation>
    <scope>NUCLEOTIDE SEQUENCE [LARGE SCALE GENOMIC DNA]</scope>
    <source>
        <strain evidence="1 2">L1-8</strain>
    </source>
</reference>
<organism evidence="1 2">
    <name type="scientific">Clostridium saccharobutylicum</name>
    <dbReference type="NCBI Taxonomy" id="169679"/>
    <lineage>
        <taxon>Bacteria</taxon>
        <taxon>Bacillati</taxon>
        <taxon>Bacillota</taxon>
        <taxon>Clostridia</taxon>
        <taxon>Eubacteriales</taxon>
        <taxon>Clostridiaceae</taxon>
        <taxon>Clostridium</taxon>
    </lineage>
</organism>